<comment type="similarity">
    <text evidence="6">Belongs to the methyltransferase superfamily. RNA methyltransferase RsmG family.</text>
</comment>
<comment type="catalytic activity">
    <reaction evidence="6">
        <text>guanosine(527) in 16S rRNA + S-adenosyl-L-methionine = N(7)-methylguanosine(527) in 16S rRNA + S-adenosyl-L-homocysteine</text>
        <dbReference type="Rhea" id="RHEA:42732"/>
        <dbReference type="Rhea" id="RHEA-COMP:10209"/>
        <dbReference type="Rhea" id="RHEA-COMP:10210"/>
        <dbReference type="ChEBI" id="CHEBI:57856"/>
        <dbReference type="ChEBI" id="CHEBI:59789"/>
        <dbReference type="ChEBI" id="CHEBI:74269"/>
        <dbReference type="ChEBI" id="CHEBI:74480"/>
        <dbReference type="EC" id="2.1.1.170"/>
    </reaction>
</comment>
<feature type="binding site" evidence="6">
    <location>
        <position position="139"/>
    </location>
    <ligand>
        <name>S-adenosyl-L-methionine</name>
        <dbReference type="ChEBI" id="CHEBI:59789"/>
    </ligand>
</feature>
<accession>A0A844BB40</accession>
<reference evidence="7 8" key="1">
    <citation type="submission" date="2019-11" db="EMBL/GenBank/DDBJ databases">
        <title>Draft Whole-Genome sequence of the marine photosynthetic bacterium Rhodovulum strictum DSM 11289.</title>
        <authorList>
            <person name="Kyndt J.A."/>
            <person name="Meyer T.E."/>
        </authorList>
    </citation>
    <scope>NUCLEOTIDE SEQUENCE [LARGE SCALE GENOMIC DNA]</scope>
    <source>
        <strain evidence="7 8">DSM 11289</strain>
    </source>
</reference>
<comment type="subcellular location">
    <subcellularLocation>
        <location evidence="6">Cytoplasm</location>
    </subcellularLocation>
</comment>
<evidence type="ECO:0000256" key="4">
    <source>
        <dbReference type="ARBA" id="ARBA00022679"/>
    </source>
</evidence>
<evidence type="ECO:0000256" key="6">
    <source>
        <dbReference type="HAMAP-Rule" id="MF_00074"/>
    </source>
</evidence>
<keyword evidence="4 6" id="KW-0808">Transferase</keyword>
<dbReference type="CDD" id="cd02440">
    <property type="entry name" value="AdoMet_MTases"/>
    <property type="match status" value="1"/>
</dbReference>
<keyword evidence="1 6" id="KW-0963">Cytoplasm</keyword>
<keyword evidence="2 6" id="KW-0698">rRNA processing</keyword>
<dbReference type="PANTHER" id="PTHR31760">
    <property type="entry name" value="S-ADENOSYL-L-METHIONINE-DEPENDENT METHYLTRANSFERASES SUPERFAMILY PROTEIN"/>
    <property type="match status" value="1"/>
</dbReference>
<protein>
    <recommendedName>
        <fullName evidence="6">Ribosomal RNA small subunit methyltransferase G</fullName>
        <ecNumber evidence="6">2.1.1.170</ecNumber>
    </recommendedName>
    <alternativeName>
        <fullName evidence="6">16S rRNA 7-methylguanosine methyltransferase</fullName>
        <shortName evidence="6">16S rRNA m7G methyltransferase</shortName>
    </alternativeName>
</protein>
<evidence type="ECO:0000313" key="8">
    <source>
        <dbReference type="Proteomes" id="UP000466730"/>
    </source>
</evidence>
<feature type="binding site" evidence="6">
    <location>
        <position position="75"/>
    </location>
    <ligand>
        <name>S-adenosyl-L-methionine</name>
        <dbReference type="ChEBI" id="CHEBI:59789"/>
    </ligand>
</feature>
<dbReference type="Pfam" id="PF02527">
    <property type="entry name" value="GidB"/>
    <property type="match status" value="1"/>
</dbReference>
<proteinExistence type="inferred from homology"/>
<feature type="binding site" evidence="6">
    <location>
        <position position="70"/>
    </location>
    <ligand>
        <name>S-adenosyl-L-methionine</name>
        <dbReference type="ChEBI" id="CHEBI:59789"/>
    </ligand>
</feature>
<comment type="caution">
    <text evidence="7">The sequence shown here is derived from an EMBL/GenBank/DDBJ whole genome shotgun (WGS) entry which is preliminary data.</text>
</comment>
<dbReference type="InterPro" id="IPR029063">
    <property type="entry name" value="SAM-dependent_MTases_sf"/>
</dbReference>
<comment type="function">
    <text evidence="6">Specifically methylates the N7 position of guanine in position 527 of 16S rRNA.</text>
</comment>
<dbReference type="Gene3D" id="3.40.50.150">
    <property type="entry name" value="Vaccinia Virus protein VP39"/>
    <property type="match status" value="1"/>
</dbReference>
<dbReference type="OrthoDB" id="9808773at2"/>
<evidence type="ECO:0000256" key="1">
    <source>
        <dbReference type="ARBA" id="ARBA00022490"/>
    </source>
</evidence>
<dbReference type="GO" id="GO:0005829">
    <property type="term" value="C:cytosol"/>
    <property type="evidence" value="ECO:0007669"/>
    <property type="project" value="TreeGrafter"/>
</dbReference>
<feature type="binding site" evidence="6">
    <location>
        <begin position="125"/>
        <end position="126"/>
    </location>
    <ligand>
        <name>S-adenosyl-L-methionine</name>
        <dbReference type="ChEBI" id="CHEBI:59789"/>
    </ligand>
</feature>
<organism evidence="7 8">
    <name type="scientific">Rhodovulum strictum</name>
    <dbReference type="NCBI Taxonomy" id="58314"/>
    <lineage>
        <taxon>Bacteria</taxon>
        <taxon>Pseudomonadati</taxon>
        <taxon>Pseudomonadota</taxon>
        <taxon>Alphaproteobacteria</taxon>
        <taxon>Rhodobacterales</taxon>
        <taxon>Paracoccaceae</taxon>
        <taxon>Rhodovulum</taxon>
    </lineage>
</organism>
<keyword evidence="3 6" id="KW-0489">Methyltransferase</keyword>
<dbReference type="EC" id="2.1.1.170" evidence="6"/>
<keyword evidence="5 6" id="KW-0949">S-adenosyl-L-methionine</keyword>
<dbReference type="EMBL" id="WJPO01000002">
    <property type="protein sequence ID" value="MRH19879.1"/>
    <property type="molecule type" value="Genomic_DNA"/>
</dbReference>
<name>A0A844BB40_9RHOB</name>
<dbReference type="PANTHER" id="PTHR31760:SF0">
    <property type="entry name" value="S-ADENOSYL-L-METHIONINE-DEPENDENT METHYLTRANSFERASES SUPERFAMILY PROTEIN"/>
    <property type="match status" value="1"/>
</dbReference>
<keyword evidence="8" id="KW-1185">Reference proteome</keyword>
<dbReference type="PIRSF" id="PIRSF003078">
    <property type="entry name" value="GidB"/>
    <property type="match status" value="1"/>
</dbReference>
<dbReference type="GO" id="GO:0070043">
    <property type="term" value="F:rRNA (guanine-N7-)-methyltransferase activity"/>
    <property type="evidence" value="ECO:0007669"/>
    <property type="project" value="UniProtKB-UniRule"/>
</dbReference>
<dbReference type="NCBIfam" id="TIGR00138">
    <property type="entry name" value="rsmG_gidB"/>
    <property type="match status" value="1"/>
</dbReference>
<evidence type="ECO:0000313" key="7">
    <source>
        <dbReference type="EMBL" id="MRH19879.1"/>
    </source>
</evidence>
<gene>
    <name evidence="6 7" type="primary">rsmG</name>
    <name evidence="7" type="ORF">GH815_02640</name>
</gene>
<dbReference type="Proteomes" id="UP000466730">
    <property type="component" value="Unassembled WGS sequence"/>
</dbReference>
<comment type="caution">
    <text evidence="6">Lacks conserved residue(s) required for the propagation of feature annotation.</text>
</comment>
<sequence>MTSSTGVFADVSRETSERLAGFAALLRKWNPVINLVARSTLDALEERHLVDSAQLFQHLPPSARRWADLGSGGGFPGLVIAILAAEQAPDLTVELIESDQRKATFLRTAARELGLGNVTVLAERIESLPPRHADVISARALAPLTELLDHAERHLAEDGIALFPKGARHGEELDAALASWRFDVQKIPSTTDPQAVILKIGGIARV</sequence>
<dbReference type="HAMAP" id="MF_00074">
    <property type="entry name" value="16SrRNA_methyltr_G"/>
    <property type="match status" value="1"/>
</dbReference>
<dbReference type="AlphaFoldDB" id="A0A844BB40"/>
<dbReference type="InterPro" id="IPR003682">
    <property type="entry name" value="rRNA_ssu_MeTfrase_G"/>
</dbReference>
<evidence type="ECO:0000256" key="2">
    <source>
        <dbReference type="ARBA" id="ARBA00022552"/>
    </source>
</evidence>
<evidence type="ECO:0000256" key="3">
    <source>
        <dbReference type="ARBA" id="ARBA00022603"/>
    </source>
</evidence>
<dbReference type="SUPFAM" id="SSF53335">
    <property type="entry name" value="S-adenosyl-L-methionine-dependent methyltransferases"/>
    <property type="match status" value="1"/>
</dbReference>
<dbReference type="RefSeq" id="WP_153747182.1">
    <property type="nucleotide sequence ID" value="NZ_BAAADI010000014.1"/>
</dbReference>
<evidence type="ECO:0000256" key="5">
    <source>
        <dbReference type="ARBA" id="ARBA00022691"/>
    </source>
</evidence>